<dbReference type="Proteomes" id="UP001151699">
    <property type="component" value="Chromosome C"/>
</dbReference>
<keyword evidence="1" id="KW-1133">Transmembrane helix</keyword>
<feature type="transmembrane region" description="Helical" evidence="1">
    <location>
        <begin position="159"/>
        <end position="190"/>
    </location>
</feature>
<proteinExistence type="predicted"/>
<comment type="caution">
    <text evidence="2">The sequence shown here is derived from an EMBL/GenBank/DDBJ whole genome shotgun (WGS) entry which is preliminary data.</text>
</comment>
<protein>
    <submittedName>
        <fullName evidence="2">MFS-type transporter YhjX</fullName>
    </submittedName>
</protein>
<evidence type="ECO:0000256" key="1">
    <source>
        <dbReference type="SAM" id="Phobius"/>
    </source>
</evidence>
<keyword evidence="1" id="KW-0472">Membrane</keyword>
<organism evidence="2 3">
    <name type="scientific">Pseudolycoriella hygida</name>
    <dbReference type="NCBI Taxonomy" id="35572"/>
    <lineage>
        <taxon>Eukaryota</taxon>
        <taxon>Metazoa</taxon>
        <taxon>Ecdysozoa</taxon>
        <taxon>Arthropoda</taxon>
        <taxon>Hexapoda</taxon>
        <taxon>Insecta</taxon>
        <taxon>Pterygota</taxon>
        <taxon>Neoptera</taxon>
        <taxon>Endopterygota</taxon>
        <taxon>Diptera</taxon>
        <taxon>Nematocera</taxon>
        <taxon>Sciaroidea</taxon>
        <taxon>Sciaridae</taxon>
        <taxon>Pseudolycoriella</taxon>
    </lineage>
</organism>
<dbReference type="Gene3D" id="1.20.1250.20">
    <property type="entry name" value="MFS general substrate transporter like domains"/>
    <property type="match status" value="1"/>
</dbReference>
<dbReference type="OrthoDB" id="410267at2759"/>
<keyword evidence="1" id="KW-0812">Transmembrane</keyword>
<feature type="transmembrane region" description="Helical" evidence="1">
    <location>
        <begin position="98"/>
        <end position="115"/>
    </location>
</feature>
<dbReference type="InterPro" id="IPR036259">
    <property type="entry name" value="MFS_trans_sf"/>
</dbReference>
<feature type="transmembrane region" description="Helical" evidence="1">
    <location>
        <begin position="57"/>
        <end position="78"/>
    </location>
</feature>
<dbReference type="EMBL" id="WJQU01000004">
    <property type="protein sequence ID" value="KAJ6635273.1"/>
    <property type="molecule type" value="Genomic_DNA"/>
</dbReference>
<keyword evidence="3" id="KW-1185">Reference proteome</keyword>
<name>A0A9Q0RWV0_9DIPT</name>
<feature type="non-terminal residue" evidence="2">
    <location>
        <position position="230"/>
    </location>
</feature>
<evidence type="ECO:0000313" key="2">
    <source>
        <dbReference type="EMBL" id="KAJ6635273.1"/>
    </source>
</evidence>
<evidence type="ECO:0000313" key="3">
    <source>
        <dbReference type="Proteomes" id="UP001151699"/>
    </source>
</evidence>
<dbReference type="AlphaFoldDB" id="A0A9Q0RWV0"/>
<sequence>LYMQMAITDPCNVESQKKRNYFVDAVLWHFGTTTSLITEEQIEKERYLISNIKFNRWILLPAAFIIQFCCGSVYAWSVFNVPIDEAITGNGETSEAPITFYIAIGMLGFSAALMGPWLERNGPKKSLILSSCSFFSGNLIAALAIYIKSIWLLYLGYGVIGGFGIVGLPLTFVVLGSSYFLAMICCAFLFRIPPPGYSVADEVETKNMPEKQPEVTTLTRQPQLYQLMVE</sequence>
<accession>A0A9Q0RWV0</accession>
<dbReference type="SUPFAM" id="SSF103473">
    <property type="entry name" value="MFS general substrate transporter"/>
    <property type="match status" value="1"/>
</dbReference>
<feature type="transmembrane region" description="Helical" evidence="1">
    <location>
        <begin position="127"/>
        <end position="147"/>
    </location>
</feature>
<reference evidence="2" key="1">
    <citation type="submission" date="2022-07" db="EMBL/GenBank/DDBJ databases">
        <authorList>
            <person name="Trinca V."/>
            <person name="Uliana J.V.C."/>
            <person name="Torres T.T."/>
            <person name="Ward R.J."/>
            <person name="Monesi N."/>
        </authorList>
    </citation>
    <scope>NUCLEOTIDE SEQUENCE</scope>
    <source>
        <strain evidence="2">HSMRA1968</strain>
        <tissue evidence="2">Whole embryos</tissue>
    </source>
</reference>
<gene>
    <name evidence="2" type="primary">yhjX_2</name>
    <name evidence="2" type="ORF">Bhyg_13858</name>
</gene>